<evidence type="ECO:0000256" key="3">
    <source>
        <dbReference type="ARBA" id="ARBA00022475"/>
    </source>
</evidence>
<dbReference type="Proteomes" id="UP000318704">
    <property type="component" value="Chromosome"/>
</dbReference>
<evidence type="ECO:0000256" key="6">
    <source>
        <dbReference type="ARBA" id="ARBA00023136"/>
    </source>
</evidence>
<proteinExistence type="inferred from homology"/>
<protein>
    <recommendedName>
        <fullName evidence="10">Transglycosylase associated protein</fullName>
    </recommendedName>
</protein>
<keyword evidence="4 7" id="KW-0812">Transmembrane</keyword>
<evidence type="ECO:0000256" key="2">
    <source>
        <dbReference type="ARBA" id="ARBA00011006"/>
    </source>
</evidence>
<evidence type="ECO:0008006" key="10">
    <source>
        <dbReference type="Google" id="ProtNLM"/>
    </source>
</evidence>
<feature type="transmembrane region" description="Helical" evidence="7">
    <location>
        <begin position="6"/>
        <end position="24"/>
    </location>
</feature>
<dbReference type="EMBL" id="CP037920">
    <property type="protein sequence ID" value="QDT95571.1"/>
    <property type="molecule type" value="Genomic_DNA"/>
</dbReference>
<dbReference type="AlphaFoldDB" id="A0A517VRC4"/>
<keyword evidence="5 7" id="KW-1133">Transmembrane helix</keyword>
<evidence type="ECO:0000256" key="5">
    <source>
        <dbReference type="ARBA" id="ARBA00022989"/>
    </source>
</evidence>
<dbReference type="GO" id="GO:0005886">
    <property type="term" value="C:plasma membrane"/>
    <property type="evidence" value="ECO:0007669"/>
    <property type="project" value="UniProtKB-SubCell"/>
</dbReference>
<sequence length="83" mass="8332">MDLTGLITFLIIGAIAGWLAGIIMKGGGFGLLFNMVIGVLGAVVGGLLFGLLGIAAVGFIGSIVTATVGAILLLFIIGNMKKR</sequence>
<evidence type="ECO:0000256" key="7">
    <source>
        <dbReference type="SAM" id="Phobius"/>
    </source>
</evidence>
<evidence type="ECO:0000313" key="9">
    <source>
        <dbReference type="Proteomes" id="UP000318704"/>
    </source>
</evidence>
<gene>
    <name evidence="8" type="ORF">V144x_10160</name>
</gene>
<dbReference type="Pfam" id="PF04226">
    <property type="entry name" value="Transgly_assoc"/>
    <property type="match status" value="1"/>
</dbReference>
<comment type="similarity">
    <text evidence="2">Belongs to the UPF0410 family.</text>
</comment>
<keyword evidence="3" id="KW-1003">Cell membrane</keyword>
<feature type="transmembrane region" description="Helical" evidence="7">
    <location>
        <begin position="31"/>
        <end position="52"/>
    </location>
</feature>
<evidence type="ECO:0000256" key="1">
    <source>
        <dbReference type="ARBA" id="ARBA00004651"/>
    </source>
</evidence>
<comment type="subcellular location">
    <subcellularLocation>
        <location evidence="1">Cell membrane</location>
        <topology evidence="1">Multi-pass membrane protein</topology>
    </subcellularLocation>
</comment>
<evidence type="ECO:0000313" key="8">
    <source>
        <dbReference type="EMBL" id="QDT95571.1"/>
    </source>
</evidence>
<dbReference type="PANTHER" id="PTHR33884">
    <property type="entry name" value="UPF0410 PROTEIN YMGE"/>
    <property type="match status" value="1"/>
</dbReference>
<organism evidence="8 9">
    <name type="scientific">Gimesia aquarii</name>
    <dbReference type="NCBI Taxonomy" id="2527964"/>
    <lineage>
        <taxon>Bacteria</taxon>
        <taxon>Pseudomonadati</taxon>
        <taxon>Planctomycetota</taxon>
        <taxon>Planctomycetia</taxon>
        <taxon>Planctomycetales</taxon>
        <taxon>Planctomycetaceae</taxon>
        <taxon>Gimesia</taxon>
    </lineage>
</organism>
<dbReference type="InterPro" id="IPR007341">
    <property type="entry name" value="Transgly_assoc"/>
</dbReference>
<accession>A0A517VRC4</accession>
<dbReference type="RefSeq" id="WP_144982239.1">
    <property type="nucleotide sequence ID" value="NZ_CP037920.1"/>
</dbReference>
<feature type="transmembrane region" description="Helical" evidence="7">
    <location>
        <begin position="58"/>
        <end position="77"/>
    </location>
</feature>
<name>A0A517VRC4_9PLAN</name>
<evidence type="ECO:0000256" key="4">
    <source>
        <dbReference type="ARBA" id="ARBA00022692"/>
    </source>
</evidence>
<reference evidence="8 9" key="1">
    <citation type="submission" date="2019-03" db="EMBL/GenBank/DDBJ databases">
        <title>Deep-cultivation of Planctomycetes and their phenomic and genomic characterization uncovers novel biology.</title>
        <authorList>
            <person name="Wiegand S."/>
            <person name="Jogler M."/>
            <person name="Boedeker C."/>
            <person name="Pinto D."/>
            <person name="Vollmers J."/>
            <person name="Rivas-Marin E."/>
            <person name="Kohn T."/>
            <person name="Peeters S.H."/>
            <person name="Heuer A."/>
            <person name="Rast P."/>
            <person name="Oberbeckmann S."/>
            <person name="Bunk B."/>
            <person name="Jeske O."/>
            <person name="Meyerdierks A."/>
            <person name="Storesund J.E."/>
            <person name="Kallscheuer N."/>
            <person name="Luecker S."/>
            <person name="Lage O.M."/>
            <person name="Pohl T."/>
            <person name="Merkel B.J."/>
            <person name="Hornburger P."/>
            <person name="Mueller R.-W."/>
            <person name="Bruemmer F."/>
            <person name="Labrenz M."/>
            <person name="Spormann A.M."/>
            <person name="Op den Camp H."/>
            <person name="Overmann J."/>
            <person name="Amann R."/>
            <person name="Jetten M.S.M."/>
            <person name="Mascher T."/>
            <person name="Medema M.H."/>
            <person name="Devos D.P."/>
            <person name="Kaster A.-K."/>
            <person name="Ovreas L."/>
            <person name="Rohde M."/>
            <person name="Galperin M.Y."/>
            <person name="Jogler C."/>
        </authorList>
    </citation>
    <scope>NUCLEOTIDE SEQUENCE [LARGE SCALE GENOMIC DNA]</scope>
    <source>
        <strain evidence="8 9">V144</strain>
    </source>
</reference>
<dbReference type="PANTHER" id="PTHR33884:SF3">
    <property type="entry name" value="UPF0410 PROTEIN YMGE"/>
    <property type="match status" value="1"/>
</dbReference>
<dbReference type="KEGG" id="gaw:V144x_10160"/>
<keyword evidence="6 7" id="KW-0472">Membrane</keyword>